<dbReference type="GO" id="GO:1901137">
    <property type="term" value="P:carbohydrate derivative biosynthetic process"/>
    <property type="evidence" value="ECO:0007669"/>
    <property type="project" value="UniProtKB-ARBA"/>
</dbReference>
<proteinExistence type="predicted"/>
<feature type="domain" description="Glycosyltransferase subfamily 4-like N-terminal" evidence="4">
    <location>
        <begin position="29"/>
        <end position="189"/>
    </location>
</feature>
<dbReference type="AlphaFoldDB" id="A0A5B1LE21"/>
<dbReference type="EMBL" id="VUJV01000004">
    <property type="protein sequence ID" value="KAA1417857.1"/>
    <property type="molecule type" value="Genomic_DNA"/>
</dbReference>
<dbReference type="SUPFAM" id="SSF53756">
    <property type="entry name" value="UDP-Glycosyltransferase/glycogen phosphorylase"/>
    <property type="match status" value="1"/>
</dbReference>
<dbReference type="InterPro" id="IPR050194">
    <property type="entry name" value="Glycosyltransferase_grp1"/>
</dbReference>
<evidence type="ECO:0000259" key="4">
    <source>
        <dbReference type="Pfam" id="PF13439"/>
    </source>
</evidence>
<dbReference type="Pfam" id="PF00534">
    <property type="entry name" value="Glycos_transf_1"/>
    <property type="match status" value="1"/>
</dbReference>
<keyword evidence="1" id="KW-0328">Glycosyltransferase</keyword>
<evidence type="ECO:0000256" key="2">
    <source>
        <dbReference type="ARBA" id="ARBA00022679"/>
    </source>
</evidence>
<keyword evidence="2 5" id="KW-0808">Transferase</keyword>
<dbReference type="Proteomes" id="UP000325003">
    <property type="component" value="Unassembled WGS sequence"/>
</dbReference>
<reference evidence="5 6" key="1">
    <citation type="submission" date="2019-09" db="EMBL/GenBank/DDBJ databases">
        <title>Nocardioides panacisoli sp. nov., isolated from the soil of a ginseng field.</title>
        <authorList>
            <person name="Cho C."/>
        </authorList>
    </citation>
    <scope>NUCLEOTIDE SEQUENCE [LARGE SCALE GENOMIC DNA]</scope>
    <source>
        <strain evidence="5 6">BN130099</strain>
    </source>
</reference>
<evidence type="ECO:0000259" key="3">
    <source>
        <dbReference type="Pfam" id="PF00534"/>
    </source>
</evidence>
<name>A0A5B1LE21_9ACTN</name>
<evidence type="ECO:0000313" key="5">
    <source>
        <dbReference type="EMBL" id="KAA1417857.1"/>
    </source>
</evidence>
<keyword evidence="6" id="KW-1185">Reference proteome</keyword>
<feature type="domain" description="Glycosyl transferase family 1" evidence="3">
    <location>
        <begin position="197"/>
        <end position="329"/>
    </location>
</feature>
<dbReference type="InterPro" id="IPR028098">
    <property type="entry name" value="Glyco_trans_4-like_N"/>
</dbReference>
<dbReference type="Gene3D" id="3.40.50.2000">
    <property type="entry name" value="Glycogen Phosphorylase B"/>
    <property type="match status" value="2"/>
</dbReference>
<dbReference type="PANTHER" id="PTHR45947">
    <property type="entry name" value="SULFOQUINOVOSYL TRANSFERASE SQD2"/>
    <property type="match status" value="1"/>
</dbReference>
<dbReference type="PANTHER" id="PTHR45947:SF3">
    <property type="entry name" value="SULFOQUINOVOSYL TRANSFERASE SQD2"/>
    <property type="match status" value="1"/>
</dbReference>
<evidence type="ECO:0000256" key="1">
    <source>
        <dbReference type="ARBA" id="ARBA00022676"/>
    </source>
</evidence>
<protein>
    <submittedName>
        <fullName evidence="5">Glycosyltransferase family 4 protein</fullName>
    </submittedName>
</protein>
<comment type="caution">
    <text evidence="5">The sequence shown here is derived from an EMBL/GenBank/DDBJ whole genome shotgun (WGS) entry which is preliminary data.</text>
</comment>
<gene>
    <name evidence="5" type="ORF">F0U44_14505</name>
</gene>
<accession>A0A5B1LE21</accession>
<dbReference type="CDD" id="cd03801">
    <property type="entry name" value="GT4_PimA-like"/>
    <property type="match status" value="1"/>
</dbReference>
<dbReference type="InterPro" id="IPR001296">
    <property type="entry name" value="Glyco_trans_1"/>
</dbReference>
<dbReference type="Pfam" id="PF13439">
    <property type="entry name" value="Glyco_transf_4"/>
    <property type="match status" value="1"/>
</dbReference>
<dbReference type="RefSeq" id="WP_149729077.1">
    <property type="nucleotide sequence ID" value="NZ_VUJV01000004.1"/>
</dbReference>
<dbReference type="GO" id="GO:0016758">
    <property type="term" value="F:hexosyltransferase activity"/>
    <property type="evidence" value="ECO:0007669"/>
    <property type="project" value="TreeGrafter"/>
</dbReference>
<organism evidence="5 6">
    <name type="scientific">Nocardioides humilatus</name>
    <dbReference type="NCBI Taxonomy" id="2607660"/>
    <lineage>
        <taxon>Bacteria</taxon>
        <taxon>Bacillati</taxon>
        <taxon>Actinomycetota</taxon>
        <taxon>Actinomycetes</taxon>
        <taxon>Propionibacteriales</taxon>
        <taxon>Nocardioidaceae</taxon>
        <taxon>Nocardioides</taxon>
    </lineage>
</organism>
<evidence type="ECO:0000313" key="6">
    <source>
        <dbReference type="Proteomes" id="UP000325003"/>
    </source>
</evidence>
<sequence>MASVSALLPLAGQRVVVVNWRDLDHSLAGGSEIYAWELACGLRDGGAEVEFLTAREPGQEATTVRDGIVVRRRGNALSFYPHTALRLLARRRRVDAVIDPSCGLPSFAPLFVRRSTPVLLVMHHVHQEQFSTHFPRPVAALGKWLERVAMPAVYRRRPVVAVSESTVEEMRGQLGWTGPVGLLHNGADLPPLGAGNPLAKDPDRVAVLGRLVAHKRVDAVIRAIAVLCPTRPLLHLDVIGKGPERDDLERLAAELGIADRVTFHGFVDDPTKATLLARAAVHVCASDAEGWGQVVIEAAGHGVPTLARDVPGLRDSIQPQRTGWLVADDRDLDVVGGRLTATLAQALAEADDPAMRAQRFEACQRWAHHFDWEQMRREARDLVVHSLTTGAAPAVQLRSRKDRVAVMGGTSCVE</sequence>
<reference evidence="5 6" key="2">
    <citation type="submission" date="2019-09" db="EMBL/GenBank/DDBJ databases">
        <authorList>
            <person name="Jin C."/>
        </authorList>
    </citation>
    <scope>NUCLEOTIDE SEQUENCE [LARGE SCALE GENOMIC DNA]</scope>
    <source>
        <strain evidence="5 6">BN130099</strain>
    </source>
</reference>